<feature type="domain" description="Gamma tubulin complex component protein N-terminal" evidence="8">
    <location>
        <begin position="102"/>
        <end position="241"/>
    </location>
</feature>
<evidence type="ECO:0000256" key="5">
    <source>
        <dbReference type="RuleBase" id="RU363050"/>
    </source>
</evidence>
<dbReference type="Proteomes" id="UP000245591">
    <property type="component" value="Unassembled WGS sequence"/>
</dbReference>
<evidence type="ECO:0000256" key="6">
    <source>
        <dbReference type="SAM" id="MobiDB-lite"/>
    </source>
</evidence>
<protein>
    <recommendedName>
        <fullName evidence="5">Spindle pole body component</fullName>
    </recommendedName>
</protein>
<evidence type="ECO:0000313" key="9">
    <source>
        <dbReference type="EMBL" id="PWA02752.1"/>
    </source>
</evidence>
<evidence type="ECO:0000256" key="4">
    <source>
        <dbReference type="ARBA" id="ARBA00023212"/>
    </source>
</evidence>
<dbReference type="GO" id="GO:0051321">
    <property type="term" value="P:meiotic cell cycle"/>
    <property type="evidence" value="ECO:0007669"/>
    <property type="project" value="TreeGrafter"/>
</dbReference>
<dbReference type="GO" id="GO:0000922">
    <property type="term" value="C:spindle pole"/>
    <property type="evidence" value="ECO:0007669"/>
    <property type="project" value="InterPro"/>
</dbReference>
<keyword evidence="3 5" id="KW-0493">Microtubule</keyword>
<evidence type="ECO:0000256" key="2">
    <source>
        <dbReference type="ARBA" id="ARBA00022490"/>
    </source>
</evidence>
<dbReference type="InterPro" id="IPR040457">
    <property type="entry name" value="GCP_C"/>
</dbReference>
<feature type="compositionally biased region" description="Polar residues" evidence="6">
    <location>
        <begin position="265"/>
        <end position="278"/>
    </location>
</feature>
<feature type="domain" description="Gamma tubulin complex component C-terminal" evidence="7">
    <location>
        <begin position="514"/>
        <end position="968"/>
    </location>
</feature>
<keyword evidence="10" id="KW-1185">Reference proteome</keyword>
<gene>
    <name evidence="9" type="ORF">BB558_001104</name>
</gene>
<evidence type="ECO:0000256" key="3">
    <source>
        <dbReference type="ARBA" id="ARBA00022701"/>
    </source>
</evidence>
<dbReference type="AlphaFoldDB" id="A0A2U1JCB5"/>
<dbReference type="InterPro" id="IPR041470">
    <property type="entry name" value="GCP_N"/>
</dbReference>
<feature type="compositionally biased region" description="Acidic residues" evidence="6">
    <location>
        <begin position="279"/>
        <end position="298"/>
    </location>
</feature>
<evidence type="ECO:0000313" key="10">
    <source>
        <dbReference type="Proteomes" id="UP000245591"/>
    </source>
</evidence>
<dbReference type="PANTHER" id="PTHR19302">
    <property type="entry name" value="GAMMA TUBULIN COMPLEX PROTEIN"/>
    <property type="match status" value="1"/>
</dbReference>
<dbReference type="GO" id="GO:0000278">
    <property type="term" value="P:mitotic cell cycle"/>
    <property type="evidence" value="ECO:0007669"/>
    <property type="project" value="TreeGrafter"/>
</dbReference>
<organism evidence="9 10">
    <name type="scientific">Smittium angustum</name>
    <dbReference type="NCBI Taxonomy" id="133377"/>
    <lineage>
        <taxon>Eukaryota</taxon>
        <taxon>Fungi</taxon>
        <taxon>Fungi incertae sedis</taxon>
        <taxon>Zoopagomycota</taxon>
        <taxon>Kickxellomycotina</taxon>
        <taxon>Harpellomycetes</taxon>
        <taxon>Harpellales</taxon>
        <taxon>Legeriomycetaceae</taxon>
        <taxon>Smittium</taxon>
    </lineage>
</organism>
<evidence type="ECO:0000259" key="7">
    <source>
        <dbReference type="Pfam" id="PF04130"/>
    </source>
</evidence>
<reference evidence="9 10" key="1">
    <citation type="journal article" date="2018" name="MBio">
        <title>Comparative Genomics Reveals the Core Gene Toolbox for the Fungus-Insect Symbiosis.</title>
        <authorList>
            <person name="Wang Y."/>
            <person name="Stata M."/>
            <person name="Wang W."/>
            <person name="Stajich J.E."/>
            <person name="White M.M."/>
            <person name="Moncalvo J.M."/>
        </authorList>
    </citation>
    <scope>NUCLEOTIDE SEQUENCE [LARGE SCALE GENOMIC DNA]</scope>
    <source>
        <strain evidence="9 10">AUS-126-30</strain>
    </source>
</reference>
<dbReference type="GO" id="GO:0051011">
    <property type="term" value="F:microtubule minus-end binding"/>
    <property type="evidence" value="ECO:0007669"/>
    <property type="project" value="TreeGrafter"/>
</dbReference>
<dbReference type="InterPro" id="IPR007259">
    <property type="entry name" value="GCP"/>
</dbReference>
<dbReference type="GO" id="GO:0005874">
    <property type="term" value="C:microtubule"/>
    <property type="evidence" value="ECO:0007669"/>
    <property type="project" value="UniProtKB-KW"/>
</dbReference>
<dbReference type="Pfam" id="PF04130">
    <property type="entry name" value="GCP_C_terminal"/>
    <property type="match status" value="1"/>
</dbReference>
<dbReference type="Gene3D" id="1.20.120.1900">
    <property type="entry name" value="Gamma-tubulin complex, C-terminal domain"/>
    <property type="match status" value="1"/>
</dbReference>
<comment type="similarity">
    <text evidence="1 5">Belongs to the TUBGCP family.</text>
</comment>
<evidence type="ECO:0000259" key="8">
    <source>
        <dbReference type="Pfam" id="PF17681"/>
    </source>
</evidence>
<sequence length="973" mass="110424">MNREFKRDSYFRNSDGAGFNKTLGSFTENESKSVTDDDVYTFEHIPHVYESSFRGNRPNLFTEERYFEKNKAIGQTSKSLSPESFSKPISALNFQQQEIALLEDLFNILLGFQGNYIKIRKSYHKEFIYGYQFYGYAAKISTDVDRSLKEISSKISKIAENYMNTKEFVLLYSKPNSGQVNQALCAAIKTLEREYMEQIVDLEDIYRNSKISSPFTLRDLWCQLAVRAEIMERLVLLIISIYVESDKIETEIQLRDQELGLATAADQNSDENLQTSAEEYSDEDSNNGDTDSYDDNESYLDEENQDMYESSPNTTSTIKVKGGATLNAISQLMLRSSGDQISSDVYSYLLSCAAEPFLKLLRQWLHFGIVEKGASIESGQNEFMIFHSEGQPIAAMAGSDDILVINNKNSDNNSSPTVLKFSINLDMTPDFLLKWSKKILLTGKYINVVRECGAVYKAVKSDFGVSKDGDIHHTVETSAMMKALNGRLLVKEIEVTYQHANTELLGVLLKDNYLQKYLNAVKRYLLLDQSDFLTNFFDSSESNLERLASEDMGAKLQLILENTLRNPASTTYHDPYKDKISLSFANEKLIDALSILQSSATSNVRTQQPNFNEINTVNFGQNGSLANENANRNSTQKNSELDQTIHNQTSLTCNKVLCFTLEPDFPASIIFNTISIRKYSLLHRHILGLKYLEWKLTSNWMNHSKSFFYLFKNSKISNSQSSSINSNFGDTDTNSRLELNSLRRKVHLILFSIRNRMLVFVQQVLYYLFFEVFEPNWKQLIALISKAKTVDNLLDAHGQFLDSSLLQCGLTNPKLFKNINRLISMCNYLVSNTQELCDSNSFLNLENKNTPTESISIDKRESQTVPDQFGASSSVQTQFGFGGANKTDTSNSGRVSDFNVQARLGLGTVQSLENSDTAYNKLSANLKMLKYVSNSFSSTINVMMEALNHYAQSQSPRYLNLATRLEFIKHEEN</sequence>
<dbReference type="Pfam" id="PF17681">
    <property type="entry name" value="GCP_N_terminal"/>
    <property type="match status" value="2"/>
</dbReference>
<dbReference type="GO" id="GO:0005816">
    <property type="term" value="C:spindle pole body"/>
    <property type="evidence" value="ECO:0007669"/>
    <property type="project" value="UniProtKB-ARBA"/>
</dbReference>
<dbReference type="PANTHER" id="PTHR19302:SF13">
    <property type="entry name" value="GAMMA-TUBULIN COMPLEX COMPONENT 2"/>
    <property type="match status" value="1"/>
</dbReference>
<dbReference type="EMBL" id="MBFU01000058">
    <property type="protein sequence ID" value="PWA02752.1"/>
    <property type="molecule type" value="Genomic_DNA"/>
</dbReference>
<dbReference type="GO" id="GO:0043015">
    <property type="term" value="F:gamma-tubulin binding"/>
    <property type="evidence" value="ECO:0007669"/>
    <property type="project" value="InterPro"/>
</dbReference>
<accession>A0A2U1JCB5</accession>
<evidence type="ECO:0000256" key="1">
    <source>
        <dbReference type="ARBA" id="ARBA00010337"/>
    </source>
</evidence>
<keyword evidence="2 5" id="KW-0963">Cytoplasm</keyword>
<dbReference type="GO" id="GO:0007020">
    <property type="term" value="P:microtubule nucleation"/>
    <property type="evidence" value="ECO:0007669"/>
    <property type="project" value="InterPro"/>
</dbReference>
<dbReference type="GO" id="GO:0031122">
    <property type="term" value="P:cytoplasmic microtubule organization"/>
    <property type="evidence" value="ECO:0007669"/>
    <property type="project" value="TreeGrafter"/>
</dbReference>
<dbReference type="GO" id="GO:0000930">
    <property type="term" value="C:gamma-tubulin complex"/>
    <property type="evidence" value="ECO:0007669"/>
    <property type="project" value="TreeGrafter"/>
</dbReference>
<keyword evidence="4 5" id="KW-0206">Cytoskeleton</keyword>
<comment type="caution">
    <text evidence="9">The sequence shown here is derived from an EMBL/GenBank/DDBJ whole genome shotgun (WGS) entry which is preliminary data.</text>
</comment>
<proteinExistence type="inferred from homology"/>
<dbReference type="GO" id="GO:0051225">
    <property type="term" value="P:spindle assembly"/>
    <property type="evidence" value="ECO:0007669"/>
    <property type="project" value="TreeGrafter"/>
</dbReference>
<name>A0A2U1JCB5_SMIAN</name>
<dbReference type="InterPro" id="IPR042241">
    <property type="entry name" value="GCP_C_sf"/>
</dbReference>
<feature type="domain" description="Gamma tubulin complex component protein N-terminal" evidence="8">
    <location>
        <begin position="319"/>
        <end position="510"/>
    </location>
</feature>
<comment type="subcellular location">
    <subcellularLocation>
        <location evidence="5">Cytoplasm</location>
        <location evidence="5">Cytoskeleton</location>
        <location evidence="5">Microtubule organizing center</location>
    </subcellularLocation>
</comment>
<feature type="region of interest" description="Disordered" evidence="6">
    <location>
        <begin position="263"/>
        <end position="298"/>
    </location>
</feature>